<organism evidence="1 2">
    <name type="scientific">Candidatus Finniella inopinata</name>
    <dbReference type="NCBI Taxonomy" id="1696036"/>
    <lineage>
        <taxon>Bacteria</taxon>
        <taxon>Pseudomonadati</taxon>
        <taxon>Pseudomonadota</taxon>
        <taxon>Alphaproteobacteria</taxon>
        <taxon>Holosporales</taxon>
        <taxon>Candidatus Paracaedibacteraceae</taxon>
        <taxon>Candidatus Finniella</taxon>
    </lineage>
</organism>
<dbReference type="AlphaFoldDB" id="A0A4Q7DK08"/>
<reference evidence="1 2" key="1">
    <citation type="submission" date="2018-10" db="EMBL/GenBank/DDBJ databases">
        <title>An updated phylogeny of the Alphaproteobacteria reveals that the parasitic Rickettsiales and Holosporales have independent origins.</title>
        <authorList>
            <person name="Munoz-Gomez S.A."/>
            <person name="Hess S."/>
            <person name="Burger G."/>
            <person name="Lang B.F."/>
            <person name="Susko E."/>
            <person name="Slamovits C.H."/>
            <person name="Roger A.J."/>
        </authorList>
    </citation>
    <scope>NUCLEOTIDE SEQUENCE [LARGE SCALE GENOMIC DNA]</scope>
    <source>
        <strain evidence="1">HOLO01</strain>
    </source>
</reference>
<sequence>MSMVIEGVEHGRIGTCPRGENGEIQVSVPAGGTSCRFIALEKISNTGRISQTSWHMAYPGFSYTFPALPNESYTNILGPCGANVVNRVIDSDGVTIAGIEVSWLEVESPQTASTG</sequence>
<dbReference type="RefSeq" id="WP_130153482.1">
    <property type="nucleotide sequence ID" value="NZ_SCFB01000004.1"/>
</dbReference>
<name>A0A4Q7DK08_9PROT</name>
<evidence type="ECO:0000313" key="1">
    <source>
        <dbReference type="EMBL" id="RZI46374.1"/>
    </source>
</evidence>
<dbReference type="EMBL" id="SCFB01000004">
    <property type="protein sequence ID" value="RZI46374.1"/>
    <property type="molecule type" value="Genomic_DNA"/>
</dbReference>
<proteinExistence type="predicted"/>
<protein>
    <submittedName>
        <fullName evidence="1">Uncharacterized protein</fullName>
    </submittedName>
</protein>
<keyword evidence="2" id="KW-1185">Reference proteome</keyword>
<accession>A0A4Q7DK08</accession>
<dbReference type="Proteomes" id="UP000293550">
    <property type="component" value="Unassembled WGS sequence"/>
</dbReference>
<gene>
    <name evidence="1" type="ORF">EQU50_01940</name>
</gene>
<comment type="caution">
    <text evidence="1">The sequence shown here is derived from an EMBL/GenBank/DDBJ whole genome shotgun (WGS) entry which is preliminary data.</text>
</comment>
<evidence type="ECO:0000313" key="2">
    <source>
        <dbReference type="Proteomes" id="UP000293550"/>
    </source>
</evidence>